<organism evidence="1 2">
    <name type="scientific">Phocaeicola vulgatus</name>
    <name type="common">Bacteroides vulgatus</name>
    <dbReference type="NCBI Taxonomy" id="821"/>
    <lineage>
        <taxon>Bacteria</taxon>
        <taxon>Pseudomonadati</taxon>
        <taxon>Bacteroidota</taxon>
        <taxon>Bacteroidia</taxon>
        <taxon>Bacteroidales</taxon>
        <taxon>Bacteroidaceae</taxon>
        <taxon>Phocaeicola</taxon>
    </lineage>
</organism>
<reference evidence="1 2" key="2">
    <citation type="submission" date="2020-07" db="EMBL/GenBank/DDBJ databases">
        <title>Bacterial metabolism rescues the inhibition of intestinal drug absorption by food and drug additives.</title>
        <authorList>
            <person name="Zou L."/>
            <person name="Spanogiannopoulos P."/>
            <person name="Chien H.-C."/>
            <person name="Pieper L.M."/>
            <person name="Cai W."/>
            <person name="Khuri N."/>
            <person name="Pottel J."/>
            <person name="Vora B."/>
            <person name="Ni Z."/>
            <person name="Tsakalozou E."/>
            <person name="Zhang W."/>
            <person name="Shoichet B.K."/>
            <person name="Giacomini K.M."/>
            <person name="Turnbaugh P.J."/>
        </authorList>
    </citation>
    <scope>NUCLEOTIDE SEQUENCE [LARGE SCALE GENOMIC DNA]</scope>
    <source>
        <strain evidence="1 2">B33</strain>
    </source>
</reference>
<feature type="non-terminal residue" evidence="1">
    <location>
        <position position="92"/>
    </location>
</feature>
<protein>
    <submittedName>
        <fullName evidence="1">Uncharacterized protein</fullName>
    </submittedName>
</protein>
<accession>A0A7Y6PJ10</accession>
<feature type="non-terminal residue" evidence="1">
    <location>
        <position position="1"/>
    </location>
</feature>
<reference evidence="1 2" key="1">
    <citation type="submission" date="2020-04" db="EMBL/GenBank/DDBJ databases">
        <authorList>
            <person name="Pieper L."/>
        </authorList>
    </citation>
    <scope>NUCLEOTIDE SEQUENCE [LARGE SCALE GENOMIC DNA]</scope>
    <source>
        <strain evidence="1 2">B33</strain>
    </source>
</reference>
<evidence type="ECO:0000313" key="2">
    <source>
        <dbReference type="Proteomes" id="UP000524321"/>
    </source>
</evidence>
<proteinExistence type="predicted"/>
<dbReference type="AlphaFoldDB" id="A0A7Y6PJ10"/>
<gene>
    <name evidence="1" type="ORF">HUV05_25165</name>
</gene>
<dbReference type="RefSeq" id="WP_176351052.1">
    <property type="nucleotide sequence ID" value="NZ_JABWDJ010000802.1"/>
</dbReference>
<dbReference type="EMBL" id="JABWDJ010000802">
    <property type="protein sequence ID" value="NVB76727.1"/>
    <property type="molecule type" value="Genomic_DNA"/>
</dbReference>
<comment type="caution">
    <text evidence="1">The sequence shown here is derived from an EMBL/GenBank/DDBJ whole genome shotgun (WGS) entry which is preliminary data.</text>
</comment>
<dbReference type="Proteomes" id="UP000524321">
    <property type="component" value="Unassembled WGS sequence"/>
</dbReference>
<sequence length="92" mass="10766">EFLARKFLVKNDKVRTCMIENKRMGKEVSRIIPETISEDFIIRTLSADSVVADIHSSDLFLQRVQVTDEGKNGKKLVFHYKGFRHQEVDWQV</sequence>
<evidence type="ECO:0000313" key="1">
    <source>
        <dbReference type="EMBL" id="NVB76727.1"/>
    </source>
</evidence>
<name>A0A7Y6PJ10_PHOVU</name>